<dbReference type="Gene3D" id="1.25.40.10">
    <property type="entry name" value="Tetratricopeptide repeat domain"/>
    <property type="match status" value="3"/>
</dbReference>
<feature type="repeat" description="PPR" evidence="2">
    <location>
        <begin position="373"/>
        <end position="407"/>
    </location>
</feature>
<dbReference type="NCBIfam" id="TIGR00756">
    <property type="entry name" value="PPR"/>
    <property type="match status" value="5"/>
</dbReference>
<dbReference type="InterPro" id="IPR046960">
    <property type="entry name" value="PPR_At4g14850-like_plant"/>
</dbReference>
<evidence type="ECO:0000256" key="1">
    <source>
        <dbReference type="ARBA" id="ARBA00022737"/>
    </source>
</evidence>
<dbReference type="GO" id="GO:0003723">
    <property type="term" value="F:RNA binding"/>
    <property type="evidence" value="ECO:0007669"/>
    <property type="project" value="InterPro"/>
</dbReference>
<reference evidence="3 4" key="1">
    <citation type="submission" date="2021-09" db="EMBL/GenBank/DDBJ databases">
        <title>Genomic insights and catalytic innovation underlie evolution of tropane alkaloids biosynthesis.</title>
        <authorList>
            <person name="Wang Y.-J."/>
            <person name="Tian T."/>
            <person name="Huang J.-P."/>
            <person name="Huang S.-X."/>
        </authorList>
    </citation>
    <scope>NUCLEOTIDE SEQUENCE [LARGE SCALE GENOMIC DNA]</scope>
    <source>
        <strain evidence="3">KIB-2018</strain>
        <tissue evidence="3">Leaf</tissue>
    </source>
</reference>
<evidence type="ECO:0000313" key="3">
    <source>
        <dbReference type="EMBL" id="KAJ8752958.1"/>
    </source>
</evidence>
<proteinExistence type="predicted"/>
<sequence length="597" mass="67034">MNKVVLPLKWVHLESISRCNNLKYFKKIHAQLITSGSLCDESVVNRVVEFFGGSVDFVESACDFLKHCDWPLSSFPFNRLISCYATSNGSKAAVLVYRVFVRDGFSPDEYSFPPILKSCAKFMGIAEGRQVHGLVVKMGLLSDLYVKNSLVHLYSVCGECSDAGQVFDEMIVRDTVSWTAIVSGYVRAGLFHEALSLFSRMDAVPNVATFINVLVACGRKGCLRVGKRIHGLIFRRALEENIEANNALMDMYVKCECLNEAKQIFDELPVKDVVSWTTIISGLVHCKRPKESLELFLDMQKLGIEPDGIILTSVLSACASLGALDYGRWVHHYIVCHGIQWDIHMGTAIIDMYAKCGCIELALQTFDGMRSKNVQTWNALLNGLAMHGHACEALRLFNEMVRLGMRPNEVTFLSILTACCHSGLVDEGRHYFHQMMSDEFKLHPRLEHYGCMVDMLCRAGLLDEVLKLIKGMDMEPDVLIIGTLLSACKVNEVGELSLEILDQLVELDSHDSGVYVLLSNIYASHQRWAEVARIRMLQKEKGIKKDPGLSVIEVDGRAYEFHVGESSHSPNNEVHLLLNFLSKQIFLAGRHEHCFLR</sequence>
<feature type="repeat" description="PPR" evidence="2">
    <location>
        <begin position="174"/>
        <end position="204"/>
    </location>
</feature>
<dbReference type="FunFam" id="1.25.40.10:FF:000436">
    <property type="entry name" value="Pentatricopeptide repeat-containing protein At5g39350 family"/>
    <property type="match status" value="1"/>
</dbReference>
<dbReference type="PANTHER" id="PTHR47926">
    <property type="entry name" value="PENTATRICOPEPTIDE REPEAT-CONTAINING PROTEIN"/>
    <property type="match status" value="1"/>
</dbReference>
<feature type="repeat" description="PPR" evidence="2">
    <location>
        <begin position="408"/>
        <end position="442"/>
    </location>
</feature>
<dbReference type="Pfam" id="PF01535">
    <property type="entry name" value="PPR"/>
    <property type="match status" value="3"/>
</dbReference>
<comment type="caution">
    <text evidence="3">The sequence shown here is derived from an EMBL/GenBank/DDBJ whole genome shotgun (WGS) entry which is preliminary data.</text>
</comment>
<dbReference type="FunFam" id="1.25.40.10:FF:000968">
    <property type="entry name" value="Pentatricopeptide repeat-containing protein, mitochondrial"/>
    <property type="match status" value="1"/>
</dbReference>
<evidence type="ECO:0000313" key="4">
    <source>
        <dbReference type="Proteomes" id="UP001159364"/>
    </source>
</evidence>
<dbReference type="EMBL" id="JAIWQS010000010">
    <property type="protein sequence ID" value="KAJ8752958.1"/>
    <property type="molecule type" value="Genomic_DNA"/>
</dbReference>
<keyword evidence="4" id="KW-1185">Reference proteome</keyword>
<dbReference type="PROSITE" id="PS51375">
    <property type="entry name" value="PPR"/>
    <property type="match status" value="4"/>
</dbReference>
<dbReference type="PANTHER" id="PTHR47926:SF459">
    <property type="entry name" value="PENTATRICOPEPTIDE REPEAT-CONTAINING PROTEIN"/>
    <property type="match status" value="1"/>
</dbReference>
<protein>
    <submittedName>
        <fullName evidence="3">Uncharacterized protein</fullName>
    </submittedName>
</protein>
<dbReference type="FunFam" id="1.25.40.10:FF:000511">
    <property type="entry name" value="Pentatricopeptide repeat-containing protein"/>
    <property type="match status" value="1"/>
</dbReference>
<dbReference type="AlphaFoldDB" id="A0AAV8SLX9"/>
<keyword evidence="1" id="KW-0677">Repeat</keyword>
<organism evidence="3 4">
    <name type="scientific">Erythroxylum novogranatense</name>
    <dbReference type="NCBI Taxonomy" id="1862640"/>
    <lineage>
        <taxon>Eukaryota</taxon>
        <taxon>Viridiplantae</taxon>
        <taxon>Streptophyta</taxon>
        <taxon>Embryophyta</taxon>
        <taxon>Tracheophyta</taxon>
        <taxon>Spermatophyta</taxon>
        <taxon>Magnoliopsida</taxon>
        <taxon>eudicotyledons</taxon>
        <taxon>Gunneridae</taxon>
        <taxon>Pentapetalae</taxon>
        <taxon>rosids</taxon>
        <taxon>fabids</taxon>
        <taxon>Malpighiales</taxon>
        <taxon>Erythroxylaceae</taxon>
        <taxon>Erythroxylum</taxon>
    </lineage>
</organism>
<gene>
    <name evidence="3" type="ORF">K2173_008693</name>
</gene>
<dbReference type="GO" id="GO:0009451">
    <property type="term" value="P:RNA modification"/>
    <property type="evidence" value="ECO:0007669"/>
    <property type="project" value="InterPro"/>
</dbReference>
<dbReference type="InterPro" id="IPR046848">
    <property type="entry name" value="E_motif"/>
</dbReference>
<accession>A0AAV8SLX9</accession>
<dbReference type="InterPro" id="IPR011990">
    <property type="entry name" value="TPR-like_helical_dom_sf"/>
</dbReference>
<feature type="repeat" description="PPR" evidence="2">
    <location>
        <begin position="272"/>
        <end position="306"/>
    </location>
</feature>
<evidence type="ECO:0000256" key="2">
    <source>
        <dbReference type="PROSITE-ProRule" id="PRU00708"/>
    </source>
</evidence>
<dbReference type="Pfam" id="PF20431">
    <property type="entry name" value="E_motif"/>
    <property type="match status" value="1"/>
</dbReference>
<name>A0AAV8SLX9_9ROSI</name>
<dbReference type="Proteomes" id="UP001159364">
    <property type="component" value="Linkage Group LG10"/>
</dbReference>
<dbReference type="InterPro" id="IPR002885">
    <property type="entry name" value="PPR_rpt"/>
</dbReference>
<dbReference type="Pfam" id="PF13041">
    <property type="entry name" value="PPR_2"/>
    <property type="match status" value="2"/>
</dbReference>